<dbReference type="AlphaFoldDB" id="A0A8C5EE46"/>
<sequence>MMTSQNDIINFRALEVELQAAVESERKYQRENDAKLRAVHQGAPYDQFRNMVLTSHLKPLEKQDKVGGARKQPWNTVAPNNQ</sequence>
<reference evidence="3" key="3">
    <citation type="submission" date="2025-09" db="UniProtKB">
        <authorList>
            <consortium name="Ensembl"/>
        </authorList>
    </citation>
    <scope>IDENTIFICATION</scope>
</reference>
<dbReference type="Pfam" id="PF15867">
    <property type="entry name" value="Dynein_attach_N"/>
    <property type="match status" value="1"/>
</dbReference>
<dbReference type="InterPro" id="IPR042422">
    <property type="entry name" value="CC103"/>
</dbReference>
<dbReference type="InterPro" id="IPR031733">
    <property type="entry name" value="Dynein_attach_N"/>
</dbReference>
<proteinExistence type="predicted"/>
<dbReference type="GO" id="GO:0005576">
    <property type="term" value="C:extracellular region"/>
    <property type="evidence" value="ECO:0007669"/>
    <property type="project" value="GOC"/>
</dbReference>
<evidence type="ECO:0000313" key="4">
    <source>
        <dbReference type="Proteomes" id="UP000694680"/>
    </source>
</evidence>
<name>A0A8C5EE46_GOUWI</name>
<feature type="region of interest" description="Disordered" evidence="1">
    <location>
        <begin position="59"/>
        <end position="82"/>
    </location>
</feature>
<dbReference type="GO" id="GO:0036159">
    <property type="term" value="P:inner dynein arm assembly"/>
    <property type="evidence" value="ECO:0007669"/>
    <property type="project" value="TreeGrafter"/>
</dbReference>
<organism evidence="3 4">
    <name type="scientific">Gouania willdenowi</name>
    <name type="common">Blunt-snouted clingfish</name>
    <name type="synonym">Lepadogaster willdenowi</name>
    <dbReference type="NCBI Taxonomy" id="441366"/>
    <lineage>
        <taxon>Eukaryota</taxon>
        <taxon>Metazoa</taxon>
        <taxon>Chordata</taxon>
        <taxon>Craniata</taxon>
        <taxon>Vertebrata</taxon>
        <taxon>Euteleostomi</taxon>
        <taxon>Actinopterygii</taxon>
        <taxon>Neopterygii</taxon>
        <taxon>Teleostei</taxon>
        <taxon>Neoteleostei</taxon>
        <taxon>Acanthomorphata</taxon>
        <taxon>Ovalentaria</taxon>
        <taxon>Blenniimorphae</taxon>
        <taxon>Blenniiformes</taxon>
        <taxon>Gobiesocoidei</taxon>
        <taxon>Gobiesocidae</taxon>
        <taxon>Gobiesocinae</taxon>
        <taxon>Gouania</taxon>
    </lineage>
</organism>
<dbReference type="PANTHER" id="PTHR28572">
    <property type="entry name" value="COILED-COIL DOMAIN-CONTAINING PROTEIN 103"/>
    <property type="match status" value="1"/>
</dbReference>
<dbReference type="Ensembl" id="ENSGWIT00000022540.1">
    <property type="protein sequence ID" value="ENSGWIP00000020518.1"/>
    <property type="gene ID" value="ENSGWIG00000011108.1"/>
</dbReference>
<dbReference type="GO" id="GO:0003351">
    <property type="term" value="P:epithelial cilium movement involved in extracellular fluid movement"/>
    <property type="evidence" value="ECO:0007669"/>
    <property type="project" value="TreeGrafter"/>
</dbReference>
<dbReference type="PANTHER" id="PTHR28572:SF1">
    <property type="entry name" value="COILED-COIL DOMAIN-CONTAINING PROTEIN 103"/>
    <property type="match status" value="1"/>
</dbReference>
<feature type="domain" description="Dynein attachment factor N-terminal" evidence="2">
    <location>
        <begin position="9"/>
        <end position="75"/>
    </location>
</feature>
<keyword evidence="4" id="KW-1185">Reference proteome</keyword>
<evidence type="ECO:0000256" key="1">
    <source>
        <dbReference type="SAM" id="MobiDB-lite"/>
    </source>
</evidence>
<accession>A0A8C5EE46</accession>
<evidence type="ECO:0000313" key="3">
    <source>
        <dbReference type="Ensembl" id="ENSGWIP00000020518.1"/>
    </source>
</evidence>
<dbReference type="GO" id="GO:0007368">
    <property type="term" value="P:determination of left/right symmetry"/>
    <property type="evidence" value="ECO:0007669"/>
    <property type="project" value="TreeGrafter"/>
</dbReference>
<dbReference type="Proteomes" id="UP000694680">
    <property type="component" value="Chromosome 8"/>
</dbReference>
<gene>
    <name evidence="3" type="primary">ccdc103</name>
</gene>
<evidence type="ECO:0000259" key="2">
    <source>
        <dbReference type="Pfam" id="PF15867"/>
    </source>
</evidence>
<reference evidence="3" key="1">
    <citation type="submission" date="2020-06" db="EMBL/GenBank/DDBJ databases">
        <authorList>
            <consortium name="Wellcome Sanger Institute Data Sharing"/>
        </authorList>
    </citation>
    <scope>NUCLEOTIDE SEQUENCE [LARGE SCALE GENOMIC DNA]</scope>
</reference>
<dbReference type="GO" id="GO:0036157">
    <property type="term" value="C:outer dynein arm"/>
    <property type="evidence" value="ECO:0007669"/>
    <property type="project" value="InterPro"/>
</dbReference>
<dbReference type="CTD" id="388389"/>
<feature type="compositionally biased region" description="Polar residues" evidence="1">
    <location>
        <begin position="73"/>
        <end position="82"/>
    </location>
</feature>
<reference evidence="3" key="2">
    <citation type="submission" date="2025-08" db="UniProtKB">
        <authorList>
            <consortium name="Ensembl"/>
        </authorList>
    </citation>
    <scope>IDENTIFICATION</scope>
</reference>
<protein>
    <recommendedName>
        <fullName evidence="2">Dynein attachment factor N-terminal domain-containing protein</fullName>
    </recommendedName>
</protein>